<feature type="transmembrane region" description="Helical" evidence="1">
    <location>
        <begin position="75"/>
        <end position="94"/>
    </location>
</feature>
<keyword evidence="1" id="KW-0472">Membrane</keyword>
<feature type="transmembrane region" description="Helical" evidence="1">
    <location>
        <begin position="168"/>
        <end position="189"/>
    </location>
</feature>
<feature type="transmembrane region" description="Helical" evidence="1">
    <location>
        <begin position="145"/>
        <end position="162"/>
    </location>
</feature>
<keyword evidence="1" id="KW-1133">Transmembrane helix</keyword>
<protein>
    <submittedName>
        <fullName evidence="2">Uncharacterized protein</fullName>
    </submittedName>
</protein>
<feature type="transmembrane region" description="Helical" evidence="1">
    <location>
        <begin position="100"/>
        <end position="118"/>
    </location>
</feature>
<gene>
    <name evidence="2" type="ORF">QLQ12_16800</name>
</gene>
<evidence type="ECO:0000256" key="1">
    <source>
        <dbReference type="SAM" id="Phobius"/>
    </source>
</evidence>
<dbReference type="EMBL" id="JASCTH010000010">
    <property type="protein sequence ID" value="MDI6100266.1"/>
    <property type="molecule type" value="Genomic_DNA"/>
</dbReference>
<organism evidence="2 3">
    <name type="scientific">Actinoplanes sandaracinus</name>
    <dbReference type="NCBI Taxonomy" id="3045177"/>
    <lineage>
        <taxon>Bacteria</taxon>
        <taxon>Bacillati</taxon>
        <taxon>Actinomycetota</taxon>
        <taxon>Actinomycetes</taxon>
        <taxon>Micromonosporales</taxon>
        <taxon>Micromonosporaceae</taxon>
        <taxon>Actinoplanes</taxon>
    </lineage>
</organism>
<evidence type="ECO:0000313" key="2">
    <source>
        <dbReference type="EMBL" id="MDI6100266.1"/>
    </source>
</evidence>
<reference evidence="2 3" key="1">
    <citation type="submission" date="2023-05" db="EMBL/GenBank/DDBJ databases">
        <title>Actinoplanes sp. NEAU-A12 genome sequencing.</title>
        <authorList>
            <person name="Wang Z.-S."/>
        </authorList>
    </citation>
    <scope>NUCLEOTIDE SEQUENCE [LARGE SCALE GENOMIC DNA]</scope>
    <source>
        <strain evidence="2 3">NEAU-A12</strain>
    </source>
</reference>
<accession>A0ABT6WKL0</accession>
<proteinExistence type="predicted"/>
<sequence length="560" mass="61908">MTTALAPPRQQLTNAEPIPRRSVNQTLCAATHVTEGFADYTAHIFDGGPRGGAPYITEDPVALLRHAVTAKRSRSYRDVVCALVAVAIFATVVGRLADPLGHPPAVVTVVALIAGWRLRQRIRHALRTWCAWAWRSKWDRRQPGPLRWVAGVACAALLAAVVLLRQPVLWHCVAVVLAGLAVGWVVVVAESVLAHRRAAAILAEGAPDPRRLARPAGKDQERRAAGLIGANVIAYAESRASAPFVGNGFIVRPWKMDIDIHRRAPDADDRNAGAFEIFDVIAFHEWLDSHFQLETAVESTASRRLTAGHRLYVDGRKLGWRSPLLRDGRPVSTVDWDHLAAELRHGERADDQRVYFYLQEVCRDGAIGICTLVRPLVQGGSLSIEFVPLVLPPVHPDVEALIAELPASTRDHFGRAVRTWTPHLASTVFGAPGRCAKRLLGWMAKLSGRARWRLAARYGWHYDLGAVMSVREGVCWREPDEFDHFVIQDLIRINDHLRDRLVTSIKAYLRDRGIDTGQLDADVRITQIQNWNVGNVRADMVGFGNNNTFGSPGRDAGGEE</sequence>
<comment type="caution">
    <text evidence="2">The sequence shown here is derived from an EMBL/GenBank/DDBJ whole genome shotgun (WGS) entry which is preliminary data.</text>
</comment>
<evidence type="ECO:0000313" key="3">
    <source>
        <dbReference type="Proteomes" id="UP001241758"/>
    </source>
</evidence>
<dbReference type="Proteomes" id="UP001241758">
    <property type="component" value="Unassembled WGS sequence"/>
</dbReference>
<keyword evidence="1" id="KW-0812">Transmembrane</keyword>
<keyword evidence="3" id="KW-1185">Reference proteome</keyword>
<name>A0ABT6WKL0_9ACTN</name>